<name>A0AAD6T3P4_9AGAR</name>
<reference evidence="1" key="1">
    <citation type="submission" date="2023-03" db="EMBL/GenBank/DDBJ databases">
        <title>Massive genome expansion in bonnet fungi (Mycena s.s.) driven by repeated elements and novel gene families across ecological guilds.</title>
        <authorList>
            <consortium name="Lawrence Berkeley National Laboratory"/>
            <person name="Harder C.B."/>
            <person name="Miyauchi S."/>
            <person name="Viragh M."/>
            <person name="Kuo A."/>
            <person name="Thoen E."/>
            <person name="Andreopoulos B."/>
            <person name="Lu D."/>
            <person name="Skrede I."/>
            <person name="Drula E."/>
            <person name="Henrissat B."/>
            <person name="Morin E."/>
            <person name="Kohler A."/>
            <person name="Barry K."/>
            <person name="LaButti K."/>
            <person name="Morin E."/>
            <person name="Salamov A."/>
            <person name="Lipzen A."/>
            <person name="Mereny Z."/>
            <person name="Hegedus B."/>
            <person name="Baldrian P."/>
            <person name="Stursova M."/>
            <person name="Weitz H."/>
            <person name="Taylor A."/>
            <person name="Grigoriev I.V."/>
            <person name="Nagy L.G."/>
            <person name="Martin F."/>
            <person name="Kauserud H."/>
        </authorList>
    </citation>
    <scope>NUCLEOTIDE SEQUENCE</scope>
    <source>
        <strain evidence="1">CBHHK200</strain>
    </source>
</reference>
<protein>
    <submittedName>
        <fullName evidence="1">Uncharacterized protein</fullName>
    </submittedName>
</protein>
<keyword evidence="2" id="KW-1185">Reference proteome</keyword>
<dbReference type="AlphaFoldDB" id="A0AAD6T3P4"/>
<organism evidence="1 2">
    <name type="scientific">Mycena alexandri</name>
    <dbReference type="NCBI Taxonomy" id="1745969"/>
    <lineage>
        <taxon>Eukaryota</taxon>
        <taxon>Fungi</taxon>
        <taxon>Dikarya</taxon>
        <taxon>Basidiomycota</taxon>
        <taxon>Agaricomycotina</taxon>
        <taxon>Agaricomycetes</taxon>
        <taxon>Agaricomycetidae</taxon>
        <taxon>Agaricales</taxon>
        <taxon>Marasmiineae</taxon>
        <taxon>Mycenaceae</taxon>
        <taxon>Mycena</taxon>
    </lineage>
</organism>
<dbReference type="Proteomes" id="UP001218188">
    <property type="component" value="Unassembled WGS sequence"/>
</dbReference>
<proteinExistence type="predicted"/>
<evidence type="ECO:0000313" key="2">
    <source>
        <dbReference type="Proteomes" id="UP001218188"/>
    </source>
</evidence>
<comment type="caution">
    <text evidence="1">The sequence shown here is derived from an EMBL/GenBank/DDBJ whole genome shotgun (WGS) entry which is preliminary data.</text>
</comment>
<accession>A0AAD6T3P4</accession>
<dbReference type="EMBL" id="JARJCM010000041">
    <property type="protein sequence ID" value="KAJ7036747.1"/>
    <property type="molecule type" value="Genomic_DNA"/>
</dbReference>
<evidence type="ECO:0000313" key="1">
    <source>
        <dbReference type="EMBL" id="KAJ7036747.1"/>
    </source>
</evidence>
<gene>
    <name evidence="1" type="ORF">C8F04DRAFT_1181093</name>
</gene>
<sequence>MEIDPDIPNPATRITPHPGASFFAKESAVHATTLLGCHKQGTHFQIALSTTHLAGNSFVFKTRVNRKPSDFKEAKVFHAYVLGIVETIDTVNAFSDEPYPRPVQVHRMSVTQVDNPSEKAAEMFGKDCFLLNNTLDQETSNPVQKGVIVQAWTRQTPSASILIDYSSATDVSRHKTACISELKTAQVIGGPLKLGDSVLVDVTLHRHDSYIEGTLAKKYYLIAHNILIVDKEDLRLAGYTDTVGELSENVYSEMDVEQ</sequence>